<feature type="transmembrane region" description="Helical" evidence="6">
    <location>
        <begin position="237"/>
        <end position="257"/>
    </location>
</feature>
<feature type="transmembrane region" description="Helical" evidence="6">
    <location>
        <begin position="277"/>
        <end position="304"/>
    </location>
</feature>
<evidence type="ECO:0000256" key="6">
    <source>
        <dbReference type="SAM" id="Phobius"/>
    </source>
</evidence>
<evidence type="ECO:0008006" key="9">
    <source>
        <dbReference type="Google" id="ProtNLM"/>
    </source>
</evidence>
<keyword evidence="4 6" id="KW-1133">Transmembrane helix</keyword>
<keyword evidence="8" id="KW-1185">Reference proteome</keyword>
<protein>
    <recommendedName>
        <fullName evidence="9">Amino acid permease</fullName>
    </recommendedName>
</protein>
<comment type="caution">
    <text evidence="7">The sequence shown here is derived from an EMBL/GenBank/DDBJ whole genome shotgun (WGS) entry which is preliminary data.</text>
</comment>
<feature type="transmembrane region" description="Helical" evidence="6">
    <location>
        <begin position="324"/>
        <end position="345"/>
    </location>
</feature>
<keyword evidence="2" id="KW-0813">Transport</keyword>
<feature type="transmembrane region" description="Helical" evidence="6">
    <location>
        <begin position="70"/>
        <end position="96"/>
    </location>
</feature>
<evidence type="ECO:0000256" key="1">
    <source>
        <dbReference type="ARBA" id="ARBA00004141"/>
    </source>
</evidence>
<dbReference type="PANTHER" id="PTHR45649:SF14">
    <property type="entry name" value="GABA PERMEASE"/>
    <property type="match status" value="1"/>
</dbReference>
<feature type="transmembrane region" description="Helical" evidence="6">
    <location>
        <begin position="165"/>
        <end position="182"/>
    </location>
</feature>
<feature type="transmembrane region" description="Helical" evidence="6">
    <location>
        <begin position="447"/>
        <end position="467"/>
    </location>
</feature>
<evidence type="ECO:0000313" key="7">
    <source>
        <dbReference type="EMBL" id="KAL1595862.1"/>
    </source>
</evidence>
<dbReference type="Gene3D" id="1.20.1740.10">
    <property type="entry name" value="Amino acid/polyamine transporter I"/>
    <property type="match status" value="1"/>
</dbReference>
<dbReference type="PANTHER" id="PTHR45649">
    <property type="entry name" value="AMINO-ACID PERMEASE BAT1"/>
    <property type="match status" value="1"/>
</dbReference>
<feature type="transmembrane region" description="Helical" evidence="6">
    <location>
        <begin position="41"/>
        <end position="63"/>
    </location>
</feature>
<sequence>MKDEAPQHVEHASASTSAAGSLEAVVPLAGHLKPRLSKLNMVGFSFAILNTWICLAATIGIVMPSGGSVAFVYGFMFCVLCNICLTASLGEMASIWPTAGGQYHFTYSLCSEEWKVIVSFCCGWANIAGWLTLVTTEAFFAAQFLSAAAVIGSGGSYVIEPWKTYLIMVAVSTYGTLVNIFGNKILGHYNNGALYWSVCGCAVISIVLLACTGAHDDFTSATFVFTSFTNETGYSNGVAWILGLLQSALSLIGYDVVLHMTEEMPTPRIDAPIAMNLAIVVGGTTGTTFILVMLFCLFDATSVFSTQTGQPIVELMYLATRSRAGTIIMSIMLAICFFNGTMGCMTSGSRLLYAMARDKGMTFPSIFGRIHRRLDVPVEYAYISSCTILLNLSYAIPITALIIRGRSFLTQYQTDETPFKLGKWGWFCKYRREVACLILIPPGNIVSIIYVYVTNVFFCFPAALPVGTNNMSKSRPSCKENEWQLTSPRLCQRCHWSLCHTSRDVLYPLREEI</sequence>
<dbReference type="Pfam" id="PF13520">
    <property type="entry name" value="AA_permease_2"/>
    <property type="match status" value="1"/>
</dbReference>
<gene>
    <name evidence="7" type="ORF">SLS60_009552</name>
</gene>
<organism evidence="7 8">
    <name type="scientific">Paraconiothyrium brasiliense</name>
    <dbReference type="NCBI Taxonomy" id="300254"/>
    <lineage>
        <taxon>Eukaryota</taxon>
        <taxon>Fungi</taxon>
        <taxon>Dikarya</taxon>
        <taxon>Ascomycota</taxon>
        <taxon>Pezizomycotina</taxon>
        <taxon>Dothideomycetes</taxon>
        <taxon>Pleosporomycetidae</taxon>
        <taxon>Pleosporales</taxon>
        <taxon>Massarineae</taxon>
        <taxon>Didymosphaeriaceae</taxon>
        <taxon>Paraconiothyrium</taxon>
    </lineage>
</organism>
<keyword evidence="5 6" id="KW-0472">Membrane</keyword>
<dbReference type="Proteomes" id="UP001521785">
    <property type="component" value="Unassembled WGS sequence"/>
</dbReference>
<dbReference type="EMBL" id="JAKJXO020000015">
    <property type="protein sequence ID" value="KAL1595862.1"/>
    <property type="molecule type" value="Genomic_DNA"/>
</dbReference>
<evidence type="ECO:0000256" key="3">
    <source>
        <dbReference type="ARBA" id="ARBA00022692"/>
    </source>
</evidence>
<feature type="transmembrane region" description="Helical" evidence="6">
    <location>
        <begin position="380"/>
        <end position="403"/>
    </location>
</feature>
<keyword evidence="3 6" id="KW-0812">Transmembrane</keyword>
<accession>A0ABR3QUN0</accession>
<evidence type="ECO:0000313" key="8">
    <source>
        <dbReference type="Proteomes" id="UP001521785"/>
    </source>
</evidence>
<dbReference type="InterPro" id="IPR002293">
    <property type="entry name" value="AA/rel_permease1"/>
</dbReference>
<proteinExistence type="predicted"/>
<name>A0ABR3QUN0_9PLEO</name>
<reference evidence="7 8" key="1">
    <citation type="submission" date="2024-02" db="EMBL/GenBank/DDBJ databases">
        <title>De novo assembly and annotation of 12 fungi associated with fruit tree decline syndrome in Ontario, Canada.</title>
        <authorList>
            <person name="Sulman M."/>
            <person name="Ellouze W."/>
            <person name="Ilyukhin E."/>
        </authorList>
    </citation>
    <scope>NUCLEOTIDE SEQUENCE [LARGE SCALE GENOMIC DNA]</scope>
    <source>
        <strain evidence="7 8">M42-189</strain>
    </source>
</reference>
<feature type="transmembrane region" description="Helical" evidence="6">
    <location>
        <begin position="194"/>
        <end position="215"/>
    </location>
</feature>
<comment type="subcellular location">
    <subcellularLocation>
        <location evidence="1">Membrane</location>
        <topology evidence="1">Multi-pass membrane protein</topology>
    </subcellularLocation>
</comment>
<evidence type="ECO:0000256" key="2">
    <source>
        <dbReference type="ARBA" id="ARBA00022448"/>
    </source>
</evidence>
<evidence type="ECO:0000256" key="4">
    <source>
        <dbReference type="ARBA" id="ARBA00022989"/>
    </source>
</evidence>
<evidence type="ECO:0000256" key="5">
    <source>
        <dbReference type="ARBA" id="ARBA00023136"/>
    </source>
</evidence>